<dbReference type="EMBL" id="QRUU01000007">
    <property type="protein sequence ID" value="RGR99197.1"/>
    <property type="molecule type" value="Genomic_DNA"/>
</dbReference>
<reference evidence="5" key="3">
    <citation type="submission" date="2021-09" db="EMBL/GenBank/DDBJ databases">
        <authorList>
            <person name="Gilroy R."/>
        </authorList>
    </citation>
    <scope>NUCLEOTIDE SEQUENCE</scope>
    <source>
        <strain evidence="5">CHK165-8395</strain>
    </source>
</reference>
<feature type="repeat" description="TPR" evidence="3">
    <location>
        <begin position="527"/>
        <end position="560"/>
    </location>
</feature>
<gene>
    <name evidence="6" type="ORF">DWY20_02565</name>
    <name evidence="5" type="ORF">K8U81_08065</name>
</gene>
<dbReference type="Proteomes" id="UP000718012">
    <property type="component" value="Unassembled WGS sequence"/>
</dbReference>
<dbReference type="PROSITE" id="PS50005">
    <property type="entry name" value="TPR"/>
    <property type="match status" value="2"/>
</dbReference>
<evidence type="ECO:0000256" key="3">
    <source>
        <dbReference type="PROSITE-ProRule" id="PRU00339"/>
    </source>
</evidence>
<dbReference type="AlphaFoldDB" id="A0A412GW77"/>
<protein>
    <submittedName>
        <fullName evidence="5">Tetratricopeptide repeat protein</fullName>
    </submittedName>
</protein>
<evidence type="ECO:0000313" key="7">
    <source>
        <dbReference type="Proteomes" id="UP000285864"/>
    </source>
</evidence>
<keyword evidence="7" id="KW-1185">Reference proteome</keyword>
<keyword evidence="4" id="KW-0175">Coiled coil</keyword>
<comment type="caution">
    <text evidence="6">The sequence shown here is derived from an EMBL/GenBank/DDBJ whole genome shotgun (WGS) entry which is preliminary data.</text>
</comment>
<dbReference type="RefSeq" id="WP_118483125.1">
    <property type="nucleotide sequence ID" value="NZ_CAUBSX010000060.1"/>
</dbReference>
<evidence type="ECO:0000313" key="5">
    <source>
        <dbReference type="EMBL" id="HJF08129.1"/>
    </source>
</evidence>
<name>A0A412GW77_9BACT</name>
<proteinExistence type="predicted"/>
<dbReference type="InterPro" id="IPR019734">
    <property type="entry name" value="TPR_rpt"/>
</dbReference>
<dbReference type="SUPFAM" id="SSF48452">
    <property type="entry name" value="TPR-like"/>
    <property type="match status" value="1"/>
</dbReference>
<dbReference type="Gene3D" id="1.25.40.10">
    <property type="entry name" value="Tetratricopeptide repeat domain"/>
    <property type="match status" value="2"/>
</dbReference>
<reference evidence="5" key="2">
    <citation type="journal article" date="2021" name="PeerJ">
        <title>Extensive microbial diversity within the chicken gut microbiome revealed by metagenomics and culture.</title>
        <authorList>
            <person name="Gilroy R."/>
            <person name="Ravi A."/>
            <person name="Getino M."/>
            <person name="Pursley I."/>
            <person name="Horton D.L."/>
            <person name="Alikhan N.F."/>
            <person name="Baker D."/>
            <person name="Gharbi K."/>
            <person name="Hall N."/>
            <person name="Watson M."/>
            <person name="Adriaenssens E.M."/>
            <person name="Foster-Nyarko E."/>
            <person name="Jarju S."/>
            <person name="Secka A."/>
            <person name="Antonio M."/>
            <person name="Oren A."/>
            <person name="Chaudhuri R.R."/>
            <person name="La Ragione R."/>
            <person name="Hildebrand F."/>
            <person name="Pallen M.J."/>
        </authorList>
    </citation>
    <scope>NUCLEOTIDE SEQUENCE</scope>
    <source>
        <strain evidence="5">CHK165-8395</strain>
    </source>
</reference>
<dbReference type="EMBL" id="DYXD01000179">
    <property type="protein sequence ID" value="HJF08129.1"/>
    <property type="molecule type" value="Genomic_DNA"/>
</dbReference>
<evidence type="ECO:0000256" key="4">
    <source>
        <dbReference type="SAM" id="Coils"/>
    </source>
</evidence>
<keyword evidence="2 3" id="KW-0802">TPR repeat</keyword>
<dbReference type="PANTHER" id="PTHR44186:SF1">
    <property type="entry name" value="BARDET-BIEDL SYNDROME 4 PROTEIN"/>
    <property type="match status" value="1"/>
</dbReference>
<dbReference type="Pfam" id="PF12895">
    <property type="entry name" value="ANAPC3"/>
    <property type="match status" value="1"/>
</dbReference>
<dbReference type="Proteomes" id="UP000285864">
    <property type="component" value="Unassembled WGS sequence"/>
</dbReference>
<dbReference type="PANTHER" id="PTHR44186">
    <property type="match status" value="1"/>
</dbReference>
<dbReference type="InterPro" id="IPR011990">
    <property type="entry name" value="TPR-like_helical_dom_sf"/>
</dbReference>
<evidence type="ECO:0000256" key="2">
    <source>
        <dbReference type="ARBA" id="ARBA00022803"/>
    </source>
</evidence>
<dbReference type="SMART" id="SM00028">
    <property type="entry name" value="TPR"/>
    <property type="match status" value="5"/>
</dbReference>
<feature type="coiled-coil region" evidence="4">
    <location>
        <begin position="304"/>
        <end position="331"/>
    </location>
</feature>
<evidence type="ECO:0000256" key="1">
    <source>
        <dbReference type="ARBA" id="ARBA00022737"/>
    </source>
</evidence>
<keyword evidence="1" id="KW-0677">Repeat</keyword>
<evidence type="ECO:0000313" key="6">
    <source>
        <dbReference type="EMBL" id="RGR99197.1"/>
    </source>
</evidence>
<organism evidence="6 7">
    <name type="scientific">Phocaeicola coprocola</name>
    <dbReference type="NCBI Taxonomy" id="310298"/>
    <lineage>
        <taxon>Bacteria</taxon>
        <taxon>Pseudomonadati</taxon>
        <taxon>Bacteroidota</taxon>
        <taxon>Bacteroidia</taxon>
        <taxon>Bacteroidales</taxon>
        <taxon>Bacteroidaceae</taxon>
        <taxon>Phocaeicola</taxon>
    </lineage>
</organism>
<feature type="repeat" description="TPR" evidence="3">
    <location>
        <begin position="663"/>
        <end position="696"/>
    </location>
</feature>
<sequence>MYNDIIEFLDNKRLKEALVQLTALAHEADNWQLSSEIESLQTTYSYMLQYAAQGMEDPERNKLYHQLLRTAYELADRTEATRKYRTGTGYMHGKYYSFQQIPPHSYQEICLSLEAFSENLGMAQITVMDEERRSETVNKLYIEHEKYVTELFDIIWISTHWTDEDLSGANSILESLLVPANDVAVMISAVTLSLIQVFDSRKFQFLIKAYQTHSETIVVQRALIGIALTAYYQEKRLKLYPDLQAALSLLSDSTPIIKELNKLQTLLLLSRETEKIEKKLREEIIPNMKISPEMLNQNQKIIDLEDLEDKNPEWEKEMKRVEESIRELGELQLEGADTYLSAFAQLKSYPFFRQAAHWFYPFDRQHPDIVKLFTNHKSTEGKSLINLLMESTMFCNSDKYSFCLALKDIPKQQLEMFTAEATEQNQILKEGSEQFAETIKGEKKPSNISRQYIHDLYRFFKLWMYRSEMHDIFTDDLSLWKCEALKPLMHTPENLKQIADYLFSKDYFQEACTIYYDELCNKGKGDADSWQKTGFCLQKMKKYTEALQAYAQADLLKPEHIWTLKQMAQCHKKLHHYQEALDCLYKVETMQPDNLNLLLQIGQCLASLHMYDKALSYFFKVEYMETAPANAQRAIGWCYFMTGKYAEAARFFDKLQQADEVLTSDWLNAGHVYLAQNNIPKALECYRQAESHCQSHDEFIQLYLADKEALLQQGISEENIYLVPDML</sequence>
<accession>A0A412GW77</accession>
<reference evidence="6 7" key="1">
    <citation type="submission" date="2018-08" db="EMBL/GenBank/DDBJ databases">
        <title>A genome reference for cultivated species of the human gut microbiota.</title>
        <authorList>
            <person name="Zou Y."/>
            <person name="Xue W."/>
            <person name="Luo G."/>
        </authorList>
    </citation>
    <scope>NUCLEOTIDE SEQUENCE [LARGE SCALE GENOMIC DNA]</scope>
    <source>
        <strain evidence="6 7">AF24-2</strain>
    </source>
</reference>